<dbReference type="PANTHER" id="PTHR42648:SF31">
    <property type="entry name" value="RNA-DIRECTED DNA POLYMERASE"/>
    <property type="match status" value="1"/>
</dbReference>
<dbReference type="SUPFAM" id="SSF53098">
    <property type="entry name" value="Ribonuclease H-like"/>
    <property type="match status" value="1"/>
</dbReference>
<dbReference type="Proteomes" id="UP000596660">
    <property type="component" value="Unplaced"/>
</dbReference>
<dbReference type="PANTHER" id="PTHR42648">
    <property type="entry name" value="TRANSPOSASE, PUTATIVE-RELATED"/>
    <property type="match status" value="1"/>
</dbReference>
<dbReference type="GO" id="GO:0015074">
    <property type="term" value="P:DNA integration"/>
    <property type="evidence" value="ECO:0007669"/>
    <property type="project" value="InterPro"/>
</dbReference>
<dbReference type="GO" id="GO:0008270">
    <property type="term" value="F:zinc ion binding"/>
    <property type="evidence" value="ECO:0007669"/>
    <property type="project" value="UniProtKB-KW"/>
</dbReference>
<dbReference type="InterPro" id="IPR039537">
    <property type="entry name" value="Retrotran_Ty1/copia-like"/>
</dbReference>
<dbReference type="InterPro" id="IPR057670">
    <property type="entry name" value="SH3_retrovirus"/>
</dbReference>
<dbReference type="SUPFAM" id="SSF57756">
    <property type="entry name" value="Retrovirus zinc finger-like domains"/>
    <property type="match status" value="1"/>
</dbReference>
<name>A0A803MGK3_CHEQI</name>
<dbReference type="InterPro" id="IPR036397">
    <property type="entry name" value="RNaseH_sf"/>
</dbReference>
<evidence type="ECO:0000313" key="6">
    <source>
        <dbReference type="Proteomes" id="UP000596660"/>
    </source>
</evidence>
<dbReference type="GO" id="GO:0003676">
    <property type="term" value="F:nucleic acid binding"/>
    <property type="evidence" value="ECO:0007669"/>
    <property type="project" value="InterPro"/>
</dbReference>
<evidence type="ECO:0000256" key="1">
    <source>
        <dbReference type="PROSITE-ProRule" id="PRU00047"/>
    </source>
</evidence>
<feature type="domain" description="CCHC-type" evidence="3">
    <location>
        <begin position="29"/>
        <end position="42"/>
    </location>
</feature>
<dbReference type="InterPro" id="IPR001878">
    <property type="entry name" value="Znf_CCHC"/>
</dbReference>
<dbReference type="Gramene" id="AUR62029105-RA">
    <property type="protein sequence ID" value="AUR62029105-RA:cds"/>
    <property type="gene ID" value="AUR62029105"/>
</dbReference>
<keyword evidence="1" id="KW-0479">Metal-binding</keyword>
<dbReference type="InterPro" id="IPR012337">
    <property type="entry name" value="RNaseH-like_sf"/>
</dbReference>
<feature type="region of interest" description="Disordered" evidence="2">
    <location>
        <begin position="54"/>
        <end position="104"/>
    </location>
</feature>
<evidence type="ECO:0000313" key="5">
    <source>
        <dbReference type="EnsemblPlants" id="AUR62029105-RA:cds"/>
    </source>
</evidence>
<dbReference type="AlphaFoldDB" id="A0A803MGK3"/>
<dbReference type="InterPro" id="IPR001584">
    <property type="entry name" value="Integrase_cat-core"/>
</dbReference>
<dbReference type="PROSITE" id="PS50994">
    <property type="entry name" value="INTEGRASE"/>
    <property type="match status" value="1"/>
</dbReference>
<evidence type="ECO:0000259" key="3">
    <source>
        <dbReference type="PROSITE" id="PS50158"/>
    </source>
</evidence>
<feature type="region of interest" description="Disordered" evidence="2">
    <location>
        <begin position="483"/>
        <end position="509"/>
    </location>
</feature>
<dbReference type="EnsemblPlants" id="AUR62029105-RA">
    <property type="protein sequence ID" value="AUR62029105-RA:cds"/>
    <property type="gene ID" value="AUR62029105"/>
</dbReference>
<reference evidence="5" key="2">
    <citation type="submission" date="2021-03" db="UniProtKB">
        <authorList>
            <consortium name="EnsemblPlants"/>
        </authorList>
    </citation>
    <scope>IDENTIFICATION</scope>
</reference>
<dbReference type="PROSITE" id="PS50158">
    <property type="entry name" value="ZF_CCHC"/>
    <property type="match status" value="1"/>
</dbReference>
<evidence type="ECO:0000256" key="2">
    <source>
        <dbReference type="SAM" id="MobiDB-lite"/>
    </source>
</evidence>
<keyword evidence="1" id="KW-0862">Zinc</keyword>
<protein>
    <submittedName>
        <fullName evidence="5">Uncharacterized protein</fullName>
    </submittedName>
</protein>
<accession>A0A803MGK3</accession>
<keyword evidence="1" id="KW-0863">Zinc-finger</keyword>
<feature type="domain" description="Integrase catalytic" evidence="4">
    <location>
        <begin position="247"/>
        <end position="433"/>
    </location>
</feature>
<dbReference type="Gene3D" id="3.30.420.10">
    <property type="entry name" value="Ribonuclease H-like superfamily/Ribonuclease H"/>
    <property type="match status" value="1"/>
</dbReference>
<proteinExistence type="predicted"/>
<organism evidence="5 6">
    <name type="scientific">Chenopodium quinoa</name>
    <name type="common">Quinoa</name>
    <dbReference type="NCBI Taxonomy" id="63459"/>
    <lineage>
        <taxon>Eukaryota</taxon>
        <taxon>Viridiplantae</taxon>
        <taxon>Streptophyta</taxon>
        <taxon>Embryophyta</taxon>
        <taxon>Tracheophyta</taxon>
        <taxon>Spermatophyta</taxon>
        <taxon>Magnoliopsida</taxon>
        <taxon>eudicotyledons</taxon>
        <taxon>Gunneridae</taxon>
        <taxon>Pentapetalae</taxon>
        <taxon>Caryophyllales</taxon>
        <taxon>Chenopodiaceae</taxon>
        <taxon>Chenopodioideae</taxon>
        <taxon>Atripliceae</taxon>
        <taxon>Chenopodium</taxon>
    </lineage>
</organism>
<keyword evidence="6" id="KW-1185">Reference proteome</keyword>
<sequence>MLKTVKEEVEPLAMFSKGNSEGVKGETTCTHCGKFGHVKKKCWYLKGFPSGHPKAQKDFRMNTNRGGFRGGRGNRGGGRIGRGGRTTANVHTEAGSTSNNSSTLPFNANQLEQLVKMWPNVGKLAGTGQEEEDDLDFTYAGMDKKSGEIRGIGKAENGLYYLINEPMQDVIKKLAELKKHSEKVALQATSTMTLLGTVKNVNKLSEPTLWHQRLGHAPMTKIRKIEELKGVEKKCEDVCLTCPAAKFTKLPYSLSESREKHAFELIHIDIWGAYKVVTRCNQKYFLTIVDEFSRVTWVKLLKEKSQAFSGIEEFVHMSKTQYGKKVQVIRSDNALEFDDGSSKKLFRKMGMVHQTSCVDIPQQNGRVERKHRNILEMERALRIQAEIPLQYWGHPLNQKGYKLLNLAENKVFVSRDVKFLESVCPYKLFHPHSKTQTEIIDNTGIQIDNKGIEDNEEIAMEENLELGNIEEIEEDIGDYETVHNDQNDNGDRMRRSSRPHVPPKWHKIM</sequence>
<feature type="compositionally biased region" description="Basic residues" evidence="2">
    <location>
        <begin position="495"/>
        <end position="509"/>
    </location>
</feature>
<feature type="compositionally biased region" description="Basic and acidic residues" evidence="2">
    <location>
        <begin position="483"/>
        <end position="494"/>
    </location>
</feature>
<feature type="compositionally biased region" description="Gly residues" evidence="2">
    <location>
        <begin position="67"/>
        <end position="84"/>
    </location>
</feature>
<dbReference type="Pfam" id="PF25597">
    <property type="entry name" value="SH3_retrovirus"/>
    <property type="match status" value="1"/>
</dbReference>
<reference evidence="5" key="1">
    <citation type="journal article" date="2017" name="Nature">
        <title>The genome of Chenopodium quinoa.</title>
        <authorList>
            <person name="Jarvis D.E."/>
            <person name="Ho Y.S."/>
            <person name="Lightfoot D.J."/>
            <person name="Schmoeckel S.M."/>
            <person name="Li B."/>
            <person name="Borm T.J.A."/>
            <person name="Ohyanagi H."/>
            <person name="Mineta K."/>
            <person name="Michell C.T."/>
            <person name="Saber N."/>
            <person name="Kharbatia N.M."/>
            <person name="Rupper R.R."/>
            <person name="Sharp A.R."/>
            <person name="Dally N."/>
            <person name="Boughton B.A."/>
            <person name="Woo Y.H."/>
            <person name="Gao G."/>
            <person name="Schijlen E.G.W.M."/>
            <person name="Guo X."/>
            <person name="Momin A.A."/>
            <person name="Negrao S."/>
            <person name="Al-Babili S."/>
            <person name="Gehring C."/>
            <person name="Roessner U."/>
            <person name="Jung C."/>
            <person name="Murphy K."/>
            <person name="Arold S.T."/>
            <person name="Gojobori T."/>
            <person name="van der Linden C.G."/>
            <person name="van Loo E.N."/>
            <person name="Jellen E.N."/>
            <person name="Maughan P.J."/>
            <person name="Tester M."/>
        </authorList>
    </citation>
    <scope>NUCLEOTIDE SEQUENCE [LARGE SCALE GENOMIC DNA]</scope>
    <source>
        <strain evidence="5">cv. PI 614886</strain>
    </source>
</reference>
<evidence type="ECO:0000259" key="4">
    <source>
        <dbReference type="PROSITE" id="PS50994"/>
    </source>
</evidence>
<dbReference type="InterPro" id="IPR036875">
    <property type="entry name" value="Znf_CCHC_sf"/>
</dbReference>
<feature type="compositionally biased region" description="Polar residues" evidence="2">
    <location>
        <begin position="86"/>
        <end position="104"/>
    </location>
</feature>